<accession>A0A414B770</accession>
<dbReference type="EMBL" id="QSID01000004">
    <property type="protein sequence ID" value="RHC66393.1"/>
    <property type="molecule type" value="Genomic_DNA"/>
</dbReference>
<comment type="caution">
    <text evidence="2">The sequence shown here is derived from an EMBL/GenBank/DDBJ whole genome shotgun (WGS) entry which is preliminary data.</text>
</comment>
<keyword evidence="1" id="KW-1133">Transmembrane helix</keyword>
<evidence type="ECO:0000313" key="2">
    <source>
        <dbReference type="EMBL" id="RHC66393.1"/>
    </source>
</evidence>
<keyword evidence="1" id="KW-0812">Transmembrane</keyword>
<dbReference type="AlphaFoldDB" id="A0A414B770"/>
<name>A0A414B770_9FIRM</name>
<feature type="transmembrane region" description="Helical" evidence="1">
    <location>
        <begin position="34"/>
        <end position="59"/>
    </location>
</feature>
<feature type="transmembrane region" description="Helical" evidence="1">
    <location>
        <begin position="6"/>
        <end position="27"/>
    </location>
</feature>
<feature type="transmembrane region" description="Helical" evidence="1">
    <location>
        <begin position="133"/>
        <end position="153"/>
    </location>
</feature>
<dbReference type="Proteomes" id="UP000284621">
    <property type="component" value="Unassembled WGS sequence"/>
</dbReference>
<feature type="transmembrane region" description="Helical" evidence="1">
    <location>
        <begin position="108"/>
        <end position="127"/>
    </location>
</feature>
<keyword evidence="1" id="KW-0472">Membrane</keyword>
<evidence type="ECO:0000313" key="3">
    <source>
        <dbReference type="Proteomes" id="UP000284621"/>
    </source>
</evidence>
<dbReference type="RefSeq" id="WP_118380705.1">
    <property type="nucleotide sequence ID" value="NZ_CABJFJ010000004.1"/>
</dbReference>
<reference evidence="2 3" key="1">
    <citation type="submission" date="2018-08" db="EMBL/GenBank/DDBJ databases">
        <title>A genome reference for cultivated species of the human gut microbiota.</title>
        <authorList>
            <person name="Zou Y."/>
            <person name="Xue W."/>
            <person name="Luo G."/>
        </authorList>
    </citation>
    <scope>NUCLEOTIDE SEQUENCE [LARGE SCALE GENOMIC DNA]</scope>
    <source>
        <strain evidence="2 3">AM34-3LB</strain>
    </source>
</reference>
<keyword evidence="3" id="KW-1185">Reference proteome</keyword>
<organism evidence="2 3">
    <name type="scientific">Anaerobutyricum hallii</name>
    <dbReference type="NCBI Taxonomy" id="39488"/>
    <lineage>
        <taxon>Bacteria</taxon>
        <taxon>Bacillati</taxon>
        <taxon>Bacillota</taxon>
        <taxon>Clostridia</taxon>
        <taxon>Lachnospirales</taxon>
        <taxon>Lachnospiraceae</taxon>
        <taxon>Anaerobutyricum</taxon>
    </lineage>
</organism>
<sequence length="342" mass="39425">MSVILFFIPVWLSVCIILLLISGLDLIIKSVATILFCTLFAIGFLLLLFILISTILYNISIQNVWASLTGLLLIIPLFTTLFLIGEVANMDECGYLFSTFNWSPYKKLLIFFLIIAIIKYILFILALSVEKKWINFGLFIIQILLLLVSYNYIIGTSIKSYTDYASTHIQNSVNNVNEYEVLTDTKIYYGCPQFHYNRLFPYFSPIKYSTKTFKKGDSVIAVDSSITLEDDRYIEVTNGKLTGYVNKKNLLKEKTPNYTWFFEIAHNNADMYKAIIEKRTNILGNDYNNISMGKKLHLKLQRGDKAIILEEVDNHYYIKTEDGTKGLIAFKNIKTNREKIIK</sequence>
<proteinExistence type="predicted"/>
<protein>
    <submittedName>
        <fullName evidence="2">Uncharacterized protein</fullName>
    </submittedName>
</protein>
<feature type="transmembrane region" description="Helical" evidence="1">
    <location>
        <begin position="65"/>
        <end position="87"/>
    </location>
</feature>
<evidence type="ECO:0000256" key="1">
    <source>
        <dbReference type="SAM" id="Phobius"/>
    </source>
</evidence>
<gene>
    <name evidence="2" type="ORF">DW833_04445</name>
</gene>